<dbReference type="GeneTree" id="ENSGT00940000153716"/>
<gene>
    <name evidence="2" type="primary">ZDHHC20</name>
</gene>
<evidence type="ECO:0000313" key="3">
    <source>
        <dbReference type="Proteomes" id="UP000233060"/>
    </source>
</evidence>
<evidence type="ECO:0000313" key="2">
    <source>
        <dbReference type="Ensembl" id="ENSCATP00000019166.1"/>
    </source>
</evidence>
<keyword evidence="3" id="KW-1185">Reference proteome</keyword>
<dbReference type="AlphaFoldDB" id="A0A2K5M1U7"/>
<dbReference type="Proteomes" id="UP000233060">
    <property type="component" value="Unassembled WGS sequence"/>
</dbReference>
<dbReference type="Ensembl" id="ENSCATT00000043347.1">
    <property type="protein sequence ID" value="ENSCATP00000019166.1"/>
    <property type="gene ID" value="ENSCATG00000033336.1"/>
</dbReference>
<sequence>MAPWTLWRCCQRVVGWVPVLFITFVVVWSYYAYSTFENRRKLRKDRCLPCGFPSVLCYVCMVLLDDNFHISRFPLQRGKFNVDKLPNVLTDYGFFFPCVTFVKTLHNACVLFPFIKLLGCSVL</sequence>
<feature type="transmembrane region" description="Helical" evidence="1">
    <location>
        <begin position="13"/>
        <end position="33"/>
    </location>
</feature>
<name>A0A2K5M1U7_CERAT</name>
<reference evidence="2" key="2">
    <citation type="submission" date="2025-09" db="UniProtKB">
        <authorList>
            <consortium name="Ensembl"/>
        </authorList>
    </citation>
    <scope>IDENTIFICATION</scope>
</reference>
<keyword evidence="1" id="KW-0472">Membrane</keyword>
<accession>A0A2K5M1U7</accession>
<keyword evidence="1" id="KW-1133">Transmembrane helix</keyword>
<proteinExistence type="predicted"/>
<organism evidence="2 3">
    <name type="scientific">Cercocebus atys</name>
    <name type="common">Sooty mangabey</name>
    <name type="synonym">Cercocebus torquatus atys</name>
    <dbReference type="NCBI Taxonomy" id="9531"/>
    <lineage>
        <taxon>Eukaryota</taxon>
        <taxon>Metazoa</taxon>
        <taxon>Chordata</taxon>
        <taxon>Craniata</taxon>
        <taxon>Vertebrata</taxon>
        <taxon>Euteleostomi</taxon>
        <taxon>Mammalia</taxon>
        <taxon>Eutheria</taxon>
        <taxon>Euarchontoglires</taxon>
        <taxon>Primates</taxon>
        <taxon>Haplorrhini</taxon>
        <taxon>Catarrhini</taxon>
        <taxon>Cercopithecidae</taxon>
        <taxon>Cercopithecinae</taxon>
        <taxon>Cercocebus</taxon>
    </lineage>
</organism>
<protein>
    <submittedName>
        <fullName evidence="2">Zinc finger DHHC-type palmitoyltransferase 20</fullName>
    </submittedName>
</protein>
<reference evidence="2" key="1">
    <citation type="submission" date="2025-08" db="UniProtKB">
        <authorList>
            <consortium name="Ensembl"/>
        </authorList>
    </citation>
    <scope>IDENTIFICATION</scope>
</reference>
<evidence type="ECO:0000256" key="1">
    <source>
        <dbReference type="SAM" id="Phobius"/>
    </source>
</evidence>
<keyword evidence="1" id="KW-0812">Transmembrane</keyword>
<dbReference type="Bgee" id="ENSCATG00000033336">
    <property type="expression patterns" value="Expressed in spleen and 12 other cell types or tissues"/>
</dbReference>